<dbReference type="AlphaFoldDB" id="A0A419SRD6"/>
<feature type="transmembrane region" description="Helical" evidence="1">
    <location>
        <begin position="20"/>
        <end position="46"/>
    </location>
</feature>
<name>A0A419SRD6_9BACL</name>
<organism evidence="2 3">
    <name type="scientific">Ammoniphilus oxalaticus</name>
    <dbReference type="NCBI Taxonomy" id="66863"/>
    <lineage>
        <taxon>Bacteria</taxon>
        <taxon>Bacillati</taxon>
        <taxon>Bacillota</taxon>
        <taxon>Bacilli</taxon>
        <taxon>Bacillales</taxon>
        <taxon>Paenibacillaceae</taxon>
        <taxon>Aneurinibacillus group</taxon>
        <taxon>Ammoniphilus</taxon>
    </lineage>
</organism>
<evidence type="ECO:0000313" key="3">
    <source>
        <dbReference type="Proteomes" id="UP000284219"/>
    </source>
</evidence>
<dbReference type="Proteomes" id="UP000284219">
    <property type="component" value="Unassembled WGS sequence"/>
</dbReference>
<dbReference type="RefSeq" id="WP_120187858.1">
    <property type="nucleotide sequence ID" value="NZ_MCHY01000001.1"/>
</dbReference>
<accession>A0A419SRD6</accession>
<keyword evidence="1" id="KW-0812">Transmembrane</keyword>
<keyword evidence="3" id="KW-1185">Reference proteome</keyword>
<evidence type="ECO:0000256" key="1">
    <source>
        <dbReference type="SAM" id="Phobius"/>
    </source>
</evidence>
<feature type="transmembrane region" description="Helical" evidence="1">
    <location>
        <begin position="58"/>
        <end position="75"/>
    </location>
</feature>
<proteinExistence type="predicted"/>
<protein>
    <submittedName>
        <fullName evidence="2">Uncharacterized protein</fullName>
    </submittedName>
</protein>
<keyword evidence="1" id="KW-1133">Transmembrane helix</keyword>
<reference evidence="2 3" key="1">
    <citation type="submission" date="2016-08" db="EMBL/GenBank/DDBJ databases">
        <title>Novel Firmicute Genomes.</title>
        <authorList>
            <person name="Poppleton D.I."/>
            <person name="Gribaldo S."/>
        </authorList>
    </citation>
    <scope>NUCLEOTIDE SEQUENCE [LARGE SCALE GENOMIC DNA]</scope>
    <source>
        <strain evidence="2 3">RAOx-1</strain>
    </source>
</reference>
<dbReference type="EMBL" id="MCHY01000001">
    <property type="protein sequence ID" value="RKD27037.1"/>
    <property type="molecule type" value="Genomic_DNA"/>
</dbReference>
<evidence type="ECO:0000313" key="2">
    <source>
        <dbReference type="EMBL" id="RKD27037.1"/>
    </source>
</evidence>
<gene>
    <name evidence="2" type="ORF">BEP19_00230</name>
</gene>
<comment type="caution">
    <text evidence="2">The sequence shown here is derived from an EMBL/GenBank/DDBJ whole genome shotgun (WGS) entry which is preliminary data.</text>
</comment>
<keyword evidence="1" id="KW-0472">Membrane</keyword>
<sequence length="76" mass="8818">MFTNLFRSRKRASLIVEFTLLAAAFISIFITSGLAYFFLFLAFVYFNRFIEKPAQRSSLINIAIFFAGFLTLVFQQ</sequence>